<protein>
    <recommendedName>
        <fullName evidence="6 7">Peptidyl-tRNA hydrolase</fullName>
        <shortName evidence="7">Pth</shortName>
        <ecNumber evidence="1 7">3.1.1.29</ecNumber>
    </recommendedName>
</protein>
<keyword evidence="4 7" id="KW-0694">RNA-binding</keyword>
<feature type="binding site" evidence="7">
    <location>
        <position position="68"/>
    </location>
    <ligand>
        <name>tRNA</name>
        <dbReference type="ChEBI" id="CHEBI:17843"/>
    </ligand>
</feature>
<dbReference type="InterPro" id="IPR018171">
    <property type="entry name" value="Pept_tRNA_hydro_CS"/>
</dbReference>
<keyword evidence="3 7" id="KW-0378">Hydrolase</keyword>
<dbReference type="FunFam" id="3.40.50.1470:FF:000001">
    <property type="entry name" value="Peptidyl-tRNA hydrolase"/>
    <property type="match status" value="1"/>
</dbReference>
<evidence type="ECO:0000256" key="5">
    <source>
        <dbReference type="ARBA" id="ARBA00038063"/>
    </source>
</evidence>
<dbReference type="AlphaFoldDB" id="A0A1G2DVW9"/>
<organism evidence="10 11">
    <name type="scientific">Candidatus Nealsonbacteria bacterium RBG_13_36_15</name>
    <dbReference type="NCBI Taxonomy" id="1801660"/>
    <lineage>
        <taxon>Bacteria</taxon>
        <taxon>Candidatus Nealsoniibacteriota</taxon>
    </lineage>
</organism>
<name>A0A1G2DVW9_9BACT</name>
<comment type="catalytic activity">
    <reaction evidence="7 8">
        <text>an N-acyl-L-alpha-aminoacyl-tRNA + H2O = an N-acyl-L-amino acid + a tRNA + H(+)</text>
        <dbReference type="Rhea" id="RHEA:54448"/>
        <dbReference type="Rhea" id="RHEA-COMP:10123"/>
        <dbReference type="Rhea" id="RHEA-COMP:13883"/>
        <dbReference type="ChEBI" id="CHEBI:15377"/>
        <dbReference type="ChEBI" id="CHEBI:15378"/>
        <dbReference type="ChEBI" id="CHEBI:59874"/>
        <dbReference type="ChEBI" id="CHEBI:78442"/>
        <dbReference type="ChEBI" id="CHEBI:138191"/>
        <dbReference type="EC" id="3.1.1.29"/>
    </reaction>
</comment>
<dbReference type="GO" id="GO:0072344">
    <property type="term" value="P:rescue of stalled ribosome"/>
    <property type="evidence" value="ECO:0007669"/>
    <property type="project" value="UniProtKB-UniRule"/>
</dbReference>
<evidence type="ECO:0000256" key="4">
    <source>
        <dbReference type="ARBA" id="ARBA00022884"/>
    </source>
</evidence>
<evidence type="ECO:0000256" key="3">
    <source>
        <dbReference type="ARBA" id="ARBA00022801"/>
    </source>
</evidence>
<dbReference type="InterPro" id="IPR036416">
    <property type="entry name" value="Pept_tRNA_hydro_sf"/>
</dbReference>
<feature type="site" description="Discriminates between blocked and unblocked aminoacyl-tRNA" evidence="7">
    <location>
        <position position="9"/>
    </location>
</feature>
<dbReference type="STRING" id="1801660.A2Z78_00330"/>
<evidence type="ECO:0000256" key="7">
    <source>
        <dbReference type="HAMAP-Rule" id="MF_00083"/>
    </source>
</evidence>
<dbReference type="GO" id="GO:0004045">
    <property type="term" value="F:peptidyl-tRNA hydrolase activity"/>
    <property type="evidence" value="ECO:0007669"/>
    <property type="project" value="UniProtKB-UniRule"/>
</dbReference>
<dbReference type="NCBIfam" id="TIGR00447">
    <property type="entry name" value="pth"/>
    <property type="match status" value="1"/>
</dbReference>
<dbReference type="EC" id="3.1.1.29" evidence="1 7"/>
<comment type="function">
    <text evidence="7">Catalyzes the release of premature peptidyl moieties from peptidyl-tRNA molecules trapped in stalled 50S ribosomal subunits, and thus maintains levels of free tRNAs and 50S ribosomes.</text>
</comment>
<accession>A0A1G2DVW9</accession>
<dbReference type="GO" id="GO:0005737">
    <property type="term" value="C:cytoplasm"/>
    <property type="evidence" value="ECO:0007669"/>
    <property type="project" value="UniProtKB-SubCell"/>
</dbReference>
<comment type="caution">
    <text evidence="10">The sequence shown here is derived from an EMBL/GenBank/DDBJ whole genome shotgun (WGS) entry which is preliminary data.</text>
</comment>
<dbReference type="PANTHER" id="PTHR17224:SF1">
    <property type="entry name" value="PEPTIDYL-TRNA HYDROLASE"/>
    <property type="match status" value="1"/>
</dbReference>
<sequence length="188" mass="21295">MILIVGLGNPGKKFNGTRHNIGFLVVDEFLKKNDFPDWKKSKSNLCLYTKKEVAGKKIEIIKPLVFMNNSGQAVKYAFKKHNLKPGDILVIHDDIDLPLGKIRIAKDRGAAGHKGVNSIIKDLRTKNFIRLRIGIRPETGKPRIIEKYVLQKFSKTEEKITKSILKKVCLAIKTILKEGLERASNQHN</sequence>
<reference evidence="10 11" key="1">
    <citation type="journal article" date="2016" name="Nat. Commun.">
        <title>Thousands of microbial genomes shed light on interconnected biogeochemical processes in an aquifer system.</title>
        <authorList>
            <person name="Anantharaman K."/>
            <person name="Brown C.T."/>
            <person name="Hug L.A."/>
            <person name="Sharon I."/>
            <person name="Castelle C.J."/>
            <person name="Probst A.J."/>
            <person name="Thomas B.C."/>
            <person name="Singh A."/>
            <person name="Wilkins M.J."/>
            <person name="Karaoz U."/>
            <person name="Brodie E.L."/>
            <person name="Williams K.H."/>
            <person name="Hubbard S.S."/>
            <person name="Banfield J.F."/>
        </authorList>
    </citation>
    <scope>NUCLEOTIDE SEQUENCE [LARGE SCALE GENOMIC DNA]</scope>
</reference>
<comment type="subcellular location">
    <subcellularLocation>
        <location evidence="7">Cytoplasm</location>
    </subcellularLocation>
</comment>
<evidence type="ECO:0000256" key="9">
    <source>
        <dbReference type="RuleBase" id="RU004320"/>
    </source>
</evidence>
<dbReference type="PANTHER" id="PTHR17224">
    <property type="entry name" value="PEPTIDYL-TRNA HYDROLASE"/>
    <property type="match status" value="1"/>
</dbReference>
<comment type="function">
    <text evidence="7">Hydrolyzes ribosome-free peptidyl-tRNAs (with 1 or more amino acids incorporated), which drop off the ribosome during protein synthesis, or as a result of ribosome stalling.</text>
</comment>
<dbReference type="SUPFAM" id="SSF53178">
    <property type="entry name" value="Peptidyl-tRNA hydrolase-like"/>
    <property type="match status" value="1"/>
</dbReference>
<comment type="subunit">
    <text evidence="7">Monomer.</text>
</comment>
<evidence type="ECO:0000256" key="8">
    <source>
        <dbReference type="RuleBase" id="RU000673"/>
    </source>
</evidence>
<gene>
    <name evidence="7" type="primary">pth</name>
    <name evidence="10" type="ORF">A2Z78_00330</name>
</gene>
<dbReference type="Pfam" id="PF01195">
    <property type="entry name" value="Pept_tRNA_hydro"/>
    <property type="match status" value="1"/>
</dbReference>
<evidence type="ECO:0000313" key="10">
    <source>
        <dbReference type="EMBL" id="OGZ17686.1"/>
    </source>
</evidence>
<dbReference type="EMBL" id="MHLV01000017">
    <property type="protein sequence ID" value="OGZ17686.1"/>
    <property type="molecule type" value="Genomic_DNA"/>
</dbReference>
<keyword evidence="7" id="KW-0963">Cytoplasm</keyword>
<dbReference type="PROSITE" id="PS01195">
    <property type="entry name" value="PEPT_TRNA_HYDROL_1"/>
    <property type="match status" value="1"/>
</dbReference>
<dbReference type="Gene3D" id="3.40.50.1470">
    <property type="entry name" value="Peptidyl-tRNA hydrolase"/>
    <property type="match status" value="1"/>
</dbReference>
<feature type="active site" description="Proton acceptor" evidence="7">
    <location>
        <position position="19"/>
    </location>
</feature>
<feature type="binding site" evidence="7">
    <location>
        <position position="14"/>
    </location>
    <ligand>
        <name>tRNA</name>
        <dbReference type="ChEBI" id="CHEBI:17843"/>
    </ligand>
</feature>
<dbReference type="GO" id="GO:0000049">
    <property type="term" value="F:tRNA binding"/>
    <property type="evidence" value="ECO:0007669"/>
    <property type="project" value="UniProtKB-UniRule"/>
</dbReference>
<dbReference type="InterPro" id="IPR001328">
    <property type="entry name" value="Pept_tRNA_hydro"/>
</dbReference>
<comment type="caution">
    <text evidence="7">Lacks conserved residue(s) required for the propagation of feature annotation.</text>
</comment>
<evidence type="ECO:0000256" key="6">
    <source>
        <dbReference type="ARBA" id="ARBA00050038"/>
    </source>
</evidence>
<proteinExistence type="inferred from homology"/>
<dbReference type="Proteomes" id="UP000176752">
    <property type="component" value="Unassembled WGS sequence"/>
</dbReference>
<dbReference type="GO" id="GO:0006515">
    <property type="term" value="P:protein quality control for misfolded or incompletely synthesized proteins"/>
    <property type="evidence" value="ECO:0007669"/>
    <property type="project" value="UniProtKB-UniRule"/>
</dbReference>
<dbReference type="CDD" id="cd00462">
    <property type="entry name" value="PTH"/>
    <property type="match status" value="1"/>
</dbReference>
<evidence type="ECO:0000256" key="2">
    <source>
        <dbReference type="ARBA" id="ARBA00022555"/>
    </source>
</evidence>
<comment type="similarity">
    <text evidence="5 7 9">Belongs to the PTH family.</text>
</comment>
<feature type="binding site" evidence="7">
    <location>
        <position position="66"/>
    </location>
    <ligand>
        <name>tRNA</name>
        <dbReference type="ChEBI" id="CHEBI:17843"/>
    </ligand>
</feature>
<evidence type="ECO:0000313" key="11">
    <source>
        <dbReference type="Proteomes" id="UP000176752"/>
    </source>
</evidence>
<keyword evidence="2 7" id="KW-0820">tRNA-binding</keyword>
<dbReference type="HAMAP" id="MF_00083">
    <property type="entry name" value="Pept_tRNA_hydro_bact"/>
    <property type="match status" value="1"/>
</dbReference>
<evidence type="ECO:0000256" key="1">
    <source>
        <dbReference type="ARBA" id="ARBA00013260"/>
    </source>
</evidence>
<feature type="site" description="Stabilizes the basic form of H active site to accept a proton" evidence="7">
    <location>
        <position position="93"/>
    </location>
</feature>